<dbReference type="PANTHER" id="PTHR42939:SF1">
    <property type="entry name" value="ABC TRANSPORTER ATP-BINDING PROTEIN ALBC-RELATED"/>
    <property type="match status" value="1"/>
</dbReference>
<dbReference type="InterPro" id="IPR027417">
    <property type="entry name" value="P-loop_NTPase"/>
</dbReference>
<name>A0A6I8MIR4_9CORY</name>
<dbReference type="Proteomes" id="UP000423525">
    <property type="component" value="Chromosome"/>
</dbReference>
<dbReference type="GO" id="GO:0016887">
    <property type="term" value="F:ATP hydrolysis activity"/>
    <property type="evidence" value="ECO:0007669"/>
    <property type="project" value="InterPro"/>
</dbReference>
<dbReference type="SMART" id="SM00382">
    <property type="entry name" value="AAA"/>
    <property type="match status" value="1"/>
</dbReference>
<dbReference type="InterPro" id="IPR003439">
    <property type="entry name" value="ABC_transporter-like_ATP-bd"/>
</dbReference>
<evidence type="ECO:0000313" key="5">
    <source>
        <dbReference type="EMBL" id="VZH86213.1"/>
    </source>
</evidence>
<dbReference type="InterPro" id="IPR051782">
    <property type="entry name" value="ABC_Transporter_VariousFunc"/>
</dbReference>
<gene>
    <name evidence="5" type="ORF">FRC0190_02138</name>
</gene>
<dbReference type="EMBL" id="LR738855">
    <property type="protein sequence ID" value="VZH86213.1"/>
    <property type="molecule type" value="Genomic_DNA"/>
</dbReference>
<dbReference type="AlphaFoldDB" id="A0A6I8MIR4"/>
<sequence length="262" mass="27773">MMPSSFDSDPTDQAFAVRDLSVLFGPKAAVDHLNLDVPHGSIFGLVGPNGAGKTTMISAATGLLRPQSGSAWINGLNVWEEPVAAKAHFGLLIDGMPVFDRLTATEYLEFLGGLRSMTPDVVAQRSEELLRTLGLAEAKDKQIVDFSAGMTKKILLAGALLHAPRVLILDEPLEAVDPASGQLIQKILRNYARSGGTVLLSSHVMELVEGLCDHVAIINQGTVIASGTVDEVRGAGTLVDKFVELVGTTQLDDDSFGWLGGK</sequence>
<evidence type="ECO:0000313" key="6">
    <source>
        <dbReference type="Proteomes" id="UP000423525"/>
    </source>
</evidence>
<dbReference type="KEGG" id="crf:FRC0190_02138"/>
<dbReference type="InterPro" id="IPR003593">
    <property type="entry name" value="AAA+_ATPase"/>
</dbReference>
<evidence type="ECO:0000256" key="3">
    <source>
        <dbReference type="ARBA" id="ARBA00022840"/>
    </source>
</evidence>
<evidence type="ECO:0000259" key="4">
    <source>
        <dbReference type="PROSITE" id="PS50893"/>
    </source>
</evidence>
<dbReference type="PANTHER" id="PTHR42939">
    <property type="entry name" value="ABC TRANSPORTER ATP-BINDING PROTEIN ALBC-RELATED"/>
    <property type="match status" value="1"/>
</dbReference>
<dbReference type="SUPFAM" id="SSF52540">
    <property type="entry name" value="P-loop containing nucleoside triphosphate hydrolases"/>
    <property type="match status" value="1"/>
</dbReference>
<evidence type="ECO:0000256" key="1">
    <source>
        <dbReference type="ARBA" id="ARBA00022448"/>
    </source>
</evidence>
<organism evidence="5 6">
    <name type="scientific">Corynebacterium rouxii</name>
    <dbReference type="NCBI Taxonomy" id="2719119"/>
    <lineage>
        <taxon>Bacteria</taxon>
        <taxon>Bacillati</taxon>
        <taxon>Actinomycetota</taxon>
        <taxon>Actinomycetes</taxon>
        <taxon>Mycobacteriales</taxon>
        <taxon>Corynebacteriaceae</taxon>
        <taxon>Corynebacterium</taxon>
    </lineage>
</organism>
<dbReference type="GO" id="GO:0005524">
    <property type="term" value="F:ATP binding"/>
    <property type="evidence" value="ECO:0007669"/>
    <property type="project" value="UniProtKB-KW"/>
</dbReference>
<dbReference type="PROSITE" id="PS50893">
    <property type="entry name" value="ABC_TRANSPORTER_2"/>
    <property type="match status" value="1"/>
</dbReference>
<proteinExistence type="predicted"/>
<keyword evidence="3 5" id="KW-0067">ATP-binding</keyword>
<accession>A0A6I8MIR4</accession>
<keyword evidence="1" id="KW-0813">Transport</keyword>
<dbReference type="Gene3D" id="3.40.50.300">
    <property type="entry name" value="P-loop containing nucleotide triphosphate hydrolases"/>
    <property type="match status" value="1"/>
</dbReference>
<dbReference type="RefSeq" id="WP_155874238.1">
    <property type="nucleotide sequence ID" value="NZ_LR738855.1"/>
</dbReference>
<dbReference type="CDD" id="cd03230">
    <property type="entry name" value="ABC_DR_subfamily_A"/>
    <property type="match status" value="1"/>
</dbReference>
<reference evidence="5 6" key="1">
    <citation type="submission" date="2019-11" db="EMBL/GenBank/DDBJ databases">
        <authorList>
            <person name="Brisse S."/>
        </authorList>
    </citation>
    <scope>NUCLEOTIDE SEQUENCE [LARGE SCALE GENOMIC DNA]</scope>
    <source>
        <strain evidence="5">FRC0190</strain>
    </source>
</reference>
<protein>
    <submittedName>
        <fullName evidence="5">ABC transporter ATP-binding protein</fullName>
    </submittedName>
</protein>
<keyword evidence="2" id="KW-0547">Nucleotide-binding</keyword>
<dbReference type="Pfam" id="PF00005">
    <property type="entry name" value="ABC_tran"/>
    <property type="match status" value="1"/>
</dbReference>
<feature type="domain" description="ABC transporter" evidence="4">
    <location>
        <begin position="15"/>
        <end position="245"/>
    </location>
</feature>
<evidence type="ECO:0000256" key="2">
    <source>
        <dbReference type="ARBA" id="ARBA00022741"/>
    </source>
</evidence>